<evidence type="ECO:0000313" key="3">
    <source>
        <dbReference type="Proteomes" id="UP000472265"/>
    </source>
</evidence>
<dbReference type="Ensembl" id="ENSSAUT00010044862.1">
    <property type="protein sequence ID" value="ENSSAUP00010042628.1"/>
    <property type="gene ID" value="ENSSAUG00010017895.1"/>
</dbReference>
<dbReference type="GeneTree" id="ENSGT00940000178602"/>
<reference evidence="2" key="2">
    <citation type="submission" date="2025-08" db="UniProtKB">
        <authorList>
            <consortium name="Ensembl"/>
        </authorList>
    </citation>
    <scope>IDENTIFICATION</scope>
</reference>
<dbReference type="InParanoid" id="A0A671WVC9"/>
<evidence type="ECO:0000313" key="2">
    <source>
        <dbReference type="Ensembl" id="ENSSAUP00010042628.1"/>
    </source>
</evidence>
<reference evidence="2" key="1">
    <citation type="submission" date="2021-04" db="EMBL/GenBank/DDBJ databases">
        <authorList>
            <consortium name="Wellcome Sanger Institute Data Sharing"/>
        </authorList>
    </citation>
    <scope>NUCLEOTIDE SEQUENCE [LARGE SCALE GENOMIC DNA]</scope>
</reference>
<dbReference type="OMA" id="QIKINDC"/>
<protein>
    <submittedName>
        <fullName evidence="2">Uncharacterized protein</fullName>
    </submittedName>
</protein>
<proteinExistence type="predicted"/>
<accession>A0A671WVC9</accession>
<feature type="compositionally biased region" description="Low complexity" evidence="1">
    <location>
        <begin position="68"/>
        <end position="120"/>
    </location>
</feature>
<feature type="compositionally biased region" description="Polar residues" evidence="1">
    <location>
        <begin position="26"/>
        <end position="56"/>
    </location>
</feature>
<evidence type="ECO:0000256" key="1">
    <source>
        <dbReference type="SAM" id="MobiDB-lite"/>
    </source>
</evidence>
<dbReference type="AlphaFoldDB" id="A0A671WVC9"/>
<keyword evidence="3" id="KW-1185">Reference proteome</keyword>
<name>A0A671WVC9_SPAAU</name>
<dbReference type="Proteomes" id="UP000472265">
    <property type="component" value="Chromosome 1"/>
</dbReference>
<reference evidence="2" key="3">
    <citation type="submission" date="2025-09" db="UniProtKB">
        <authorList>
            <consortium name="Ensembl"/>
        </authorList>
    </citation>
    <scope>IDENTIFICATION</scope>
</reference>
<organism evidence="2 3">
    <name type="scientific">Sparus aurata</name>
    <name type="common">Gilthead sea bream</name>
    <dbReference type="NCBI Taxonomy" id="8175"/>
    <lineage>
        <taxon>Eukaryota</taxon>
        <taxon>Metazoa</taxon>
        <taxon>Chordata</taxon>
        <taxon>Craniata</taxon>
        <taxon>Vertebrata</taxon>
        <taxon>Euteleostomi</taxon>
        <taxon>Actinopterygii</taxon>
        <taxon>Neopterygii</taxon>
        <taxon>Teleostei</taxon>
        <taxon>Neoteleostei</taxon>
        <taxon>Acanthomorphata</taxon>
        <taxon>Eupercaria</taxon>
        <taxon>Spariformes</taxon>
        <taxon>Sparidae</taxon>
        <taxon>Sparus</taxon>
    </lineage>
</organism>
<feature type="region of interest" description="Disordered" evidence="1">
    <location>
        <begin position="24"/>
        <end position="133"/>
    </location>
</feature>
<sequence length="172" mass="18483">MTLSAYSLRQSWVRVFASVIKALSAEDNSSTEVPGSQSDQLPEKQPTQTSTASNGDRNLRLVDKPADSSDTTSESADTGEVTAVTAAASDSSESNSSESSETSDSSDASESAEDSNASDSMEQLRTPGCVNGTESCESEEYFFQDIGDDGHHHLVDNLMVPDEDERELFLRR</sequence>
<feature type="compositionally biased region" description="Basic and acidic residues" evidence="1">
    <location>
        <begin position="57"/>
        <end position="67"/>
    </location>
</feature>